<sequence length="131" mass="14627">MGTRASILTCQSPTVVDTCDRLPGKTSNGHPLRGDVTKRVESQNERNQKILDSQKKICYKAEELSDRVLEEKDRLSLHSKSRGTSRTTSRTASPSNNKKHVHFEPISDNEIQELNVKVNGIIQPITNVDSS</sequence>
<feature type="region of interest" description="Disordered" evidence="1">
    <location>
        <begin position="72"/>
        <end position="108"/>
    </location>
</feature>
<dbReference type="AlphaFoldDB" id="A0AAN8KKE4"/>
<comment type="caution">
    <text evidence="2">The sequence shown here is derived from an EMBL/GenBank/DDBJ whole genome shotgun (WGS) entry which is preliminary data.</text>
</comment>
<dbReference type="EMBL" id="JAZGQO010000001">
    <property type="protein sequence ID" value="KAK6194493.1"/>
    <property type="molecule type" value="Genomic_DNA"/>
</dbReference>
<keyword evidence="3" id="KW-1185">Reference proteome</keyword>
<feature type="compositionally biased region" description="Low complexity" evidence="1">
    <location>
        <begin position="84"/>
        <end position="95"/>
    </location>
</feature>
<accession>A0AAN8KKE4</accession>
<feature type="compositionally biased region" description="Basic and acidic residues" evidence="1">
    <location>
        <begin position="32"/>
        <end position="48"/>
    </location>
</feature>
<organism evidence="2 3">
    <name type="scientific">Patella caerulea</name>
    <name type="common">Rayed Mediterranean limpet</name>
    <dbReference type="NCBI Taxonomy" id="87958"/>
    <lineage>
        <taxon>Eukaryota</taxon>
        <taxon>Metazoa</taxon>
        <taxon>Spiralia</taxon>
        <taxon>Lophotrochozoa</taxon>
        <taxon>Mollusca</taxon>
        <taxon>Gastropoda</taxon>
        <taxon>Patellogastropoda</taxon>
        <taxon>Patelloidea</taxon>
        <taxon>Patellidae</taxon>
        <taxon>Patella</taxon>
    </lineage>
</organism>
<name>A0AAN8KKE4_PATCE</name>
<proteinExistence type="predicted"/>
<feature type="region of interest" description="Disordered" evidence="1">
    <location>
        <begin position="22"/>
        <end position="48"/>
    </location>
</feature>
<evidence type="ECO:0000256" key="1">
    <source>
        <dbReference type="SAM" id="MobiDB-lite"/>
    </source>
</evidence>
<protein>
    <submittedName>
        <fullName evidence="2">Uncharacterized protein</fullName>
    </submittedName>
</protein>
<reference evidence="2 3" key="1">
    <citation type="submission" date="2024-01" db="EMBL/GenBank/DDBJ databases">
        <title>The genome of the rayed Mediterranean limpet Patella caerulea (Linnaeus, 1758).</title>
        <authorList>
            <person name="Anh-Thu Weber A."/>
            <person name="Halstead-Nussloch G."/>
        </authorList>
    </citation>
    <scope>NUCLEOTIDE SEQUENCE [LARGE SCALE GENOMIC DNA]</scope>
    <source>
        <strain evidence="2">AATW-2023a</strain>
        <tissue evidence="2">Whole specimen</tissue>
    </source>
</reference>
<evidence type="ECO:0000313" key="2">
    <source>
        <dbReference type="EMBL" id="KAK6194493.1"/>
    </source>
</evidence>
<evidence type="ECO:0000313" key="3">
    <source>
        <dbReference type="Proteomes" id="UP001347796"/>
    </source>
</evidence>
<dbReference type="Proteomes" id="UP001347796">
    <property type="component" value="Unassembled WGS sequence"/>
</dbReference>
<gene>
    <name evidence="2" type="ORF">SNE40_000118</name>
</gene>